<keyword evidence="2" id="KW-0560">Oxidoreductase</keyword>
<comment type="caution">
    <text evidence="5">The sequence shown here is derived from an EMBL/GenBank/DDBJ whole genome shotgun (WGS) entry which is preliminary data.</text>
</comment>
<evidence type="ECO:0000313" key="5">
    <source>
        <dbReference type="EMBL" id="TDC18942.1"/>
    </source>
</evidence>
<sequence>MTSPNVLVTGASSGIGRATALLFAERGARVFGTSRRDRPDEAGVRMLRLDVRSDESVRACVGEVTAQAGGIDVLVNNAGVMHEGFAEETAPQEARAVFETNFFGAVRLVNAALPGMRERRRGRIVNVGSLAAWVGEPGEGFYAASKAALARYTESLRHEVWHLGIAVSLVEPGVFTTEVLNSSTATAGTAAIADYDGPRESARATLHDALRKGDDPGKAARIIWKAATVKAPRGRYGAGPQSFAVPRLKTLAPQRLVDAALRRAYRLPSRADR</sequence>
<dbReference type="InterPro" id="IPR051911">
    <property type="entry name" value="SDR_oxidoreductase"/>
</dbReference>
<dbReference type="Pfam" id="PF00106">
    <property type="entry name" value="adh_short"/>
    <property type="match status" value="1"/>
</dbReference>
<comment type="similarity">
    <text evidence="1 3">Belongs to the short-chain dehydrogenases/reductases (SDR) family.</text>
</comment>
<dbReference type="AlphaFoldDB" id="A0A4R4PDX7"/>
<dbReference type="PROSITE" id="PS00061">
    <property type="entry name" value="ADH_SHORT"/>
    <property type="match status" value="1"/>
</dbReference>
<accession>A0A4R4PDX7</accession>
<protein>
    <submittedName>
        <fullName evidence="5">SDR family NAD(P)-dependent oxidoreductase</fullName>
    </submittedName>
</protein>
<dbReference type="CDD" id="cd05374">
    <property type="entry name" value="17beta-HSD-like_SDR_c"/>
    <property type="match status" value="1"/>
</dbReference>
<dbReference type="PRINTS" id="PR00080">
    <property type="entry name" value="SDRFAMILY"/>
</dbReference>
<reference evidence="5 6" key="1">
    <citation type="submission" date="2019-03" db="EMBL/GenBank/DDBJ databases">
        <title>Draft genome sequences of novel Actinobacteria.</title>
        <authorList>
            <person name="Sahin N."/>
            <person name="Ay H."/>
            <person name="Saygin H."/>
        </authorList>
    </citation>
    <scope>NUCLEOTIDE SEQUENCE [LARGE SCALE GENOMIC DNA]</scope>
    <source>
        <strain evidence="5 6">DSM 45347</strain>
    </source>
</reference>
<feature type="domain" description="Ketoreductase" evidence="4">
    <location>
        <begin position="4"/>
        <end position="178"/>
    </location>
</feature>
<dbReference type="PRINTS" id="PR00081">
    <property type="entry name" value="GDHRDH"/>
</dbReference>
<evidence type="ECO:0000259" key="4">
    <source>
        <dbReference type="SMART" id="SM00822"/>
    </source>
</evidence>
<organism evidence="5 6">
    <name type="scientific">Actinomadura bangladeshensis</name>
    <dbReference type="NCBI Taxonomy" id="453573"/>
    <lineage>
        <taxon>Bacteria</taxon>
        <taxon>Bacillati</taxon>
        <taxon>Actinomycetota</taxon>
        <taxon>Actinomycetes</taxon>
        <taxon>Streptosporangiales</taxon>
        <taxon>Thermomonosporaceae</taxon>
        <taxon>Actinomadura</taxon>
    </lineage>
</organism>
<dbReference type="SMART" id="SM00822">
    <property type="entry name" value="PKS_KR"/>
    <property type="match status" value="1"/>
</dbReference>
<dbReference type="InterPro" id="IPR036291">
    <property type="entry name" value="NAD(P)-bd_dom_sf"/>
</dbReference>
<dbReference type="InterPro" id="IPR002347">
    <property type="entry name" value="SDR_fam"/>
</dbReference>
<dbReference type="InterPro" id="IPR057326">
    <property type="entry name" value="KR_dom"/>
</dbReference>
<dbReference type="OrthoDB" id="3178062at2"/>
<dbReference type="PANTHER" id="PTHR43976:SF16">
    <property type="entry name" value="SHORT-CHAIN DEHYDROGENASE_REDUCTASE FAMILY PROTEIN"/>
    <property type="match status" value="1"/>
</dbReference>
<dbReference type="Gene3D" id="3.40.50.720">
    <property type="entry name" value="NAD(P)-binding Rossmann-like Domain"/>
    <property type="match status" value="1"/>
</dbReference>
<evidence type="ECO:0000256" key="2">
    <source>
        <dbReference type="ARBA" id="ARBA00023002"/>
    </source>
</evidence>
<keyword evidence="6" id="KW-1185">Reference proteome</keyword>
<name>A0A4R4PDX7_9ACTN</name>
<dbReference type="Proteomes" id="UP000295431">
    <property type="component" value="Unassembled WGS sequence"/>
</dbReference>
<dbReference type="PANTHER" id="PTHR43976">
    <property type="entry name" value="SHORT CHAIN DEHYDROGENASE"/>
    <property type="match status" value="1"/>
</dbReference>
<dbReference type="SUPFAM" id="SSF51735">
    <property type="entry name" value="NAD(P)-binding Rossmann-fold domains"/>
    <property type="match status" value="1"/>
</dbReference>
<dbReference type="InterPro" id="IPR020904">
    <property type="entry name" value="Sc_DH/Rdtase_CS"/>
</dbReference>
<evidence type="ECO:0000256" key="1">
    <source>
        <dbReference type="ARBA" id="ARBA00006484"/>
    </source>
</evidence>
<dbReference type="GO" id="GO:0016491">
    <property type="term" value="F:oxidoreductase activity"/>
    <property type="evidence" value="ECO:0007669"/>
    <property type="project" value="UniProtKB-KW"/>
</dbReference>
<gene>
    <name evidence="5" type="ORF">E1284_05055</name>
</gene>
<dbReference type="EMBL" id="SMJW01000014">
    <property type="protein sequence ID" value="TDC18942.1"/>
    <property type="molecule type" value="Genomic_DNA"/>
</dbReference>
<dbReference type="RefSeq" id="WP_131937552.1">
    <property type="nucleotide sequence ID" value="NZ_BAAAMX010000003.1"/>
</dbReference>
<evidence type="ECO:0000256" key="3">
    <source>
        <dbReference type="RuleBase" id="RU000363"/>
    </source>
</evidence>
<evidence type="ECO:0000313" key="6">
    <source>
        <dbReference type="Proteomes" id="UP000295431"/>
    </source>
</evidence>
<proteinExistence type="inferred from homology"/>